<evidence type="ECO:0000313" key="3">
    <source>
        <dbReference type="Proteomes" id="UP000642993"/>
    </source>
</evidence>
<evidence type="ECO:0000313" key="2">
    <source>
        <dbReference type="EMBL" id="MBD8504897.1"/>
    </source>
</evidence>
<gene>
    <name evidence="2" type="ORF">HT102_00150</name>
</gene>
<comment type="caution">
    <text evidence="2">The sequence shown here is derived from an EMBL/GenBank/DDBJ whole genome shotgun (WGS) entry which is preliminary data.</text>
</comment>
<dbReference type="Proteomes" id="UP000642993">
    <property type="component" value="Unassembled WGS sequence"/>
</dbReference>
<feature type="compositionally biased region" description="Polar residues" evidence="1">
    <location>
        <begin position="29"/>
        <end position="40"/>
    </location>
</feature>
<dbReference type="EMBL" id="JACYWE010000001">
    <property type="protein sequence ID" value="MBD8504897.1"/>
    <property type="molecule type" value="Genomic_DNA"/>
</dbReference>
<accession>A0A927JAL3</accession>
<feature type="region of interest" description="Disordered" evidence="1">
    <location>
        <begin position="1"/>
        <end position="57"/>
    </location>
</feature>
<keyword evidence="3" id="KW-1185">Reference proteome</keyword>
<organism evidence="2 3">
    <name type="scientific">Lolliginicoccus lacisalsi</name>
    <dbReference type="NCBI Taxonomy" id="2742202"/>
    <lineage>
        <taxon>Bacteria</taxon>
        <taxon>Bacillati</taxon>
        <taxon>Actinomycetota</taxon>
        <taxon>Actinomycetes</taxon>
        <taxon>Mycobacteriales</taxon>
        <taxon>Hoyosellaceae</taxon>
        <taxon>Lolliginicoccus</taxon>
    </lineage>
</organism>
<proteinExistence type="predicted"/>
<evidence type="ECO:0000256" key="1">
    <source>
        <dbReference type="SAM" id="MobiDB-lite"/>
    </source>
</evidence>
<reference evidence="2" key="1">
    <citation type="submission" date="2020-09" db="EMBL/GenBank/DDBJ databases">
        <title>Hoyosella lacisalsi sp. nov., a halotolerant actinobacterium isolated from soil of Lake Gudzhirganskoe.</title>
        <authorList>
            <person name="Yang Q."/>
            <person name="Guo P.Y."/>
            <person name="Liu S.W."/>
            <person name="Li F.N."/>
            <person name="Sun C.H."/>
        </authorList>
    </citation>
    <scope>NUCLEOTIDE SEQUENCE</scope>
    <source>
        <strain evidence="2">G463</strain>
    </source>
</reference>
<dbReference type="RefSeq" id="WP_192037399.1">
    <property type="nucleotide sequence ID" value="NZ_JACYWE010000001.1"/>
</dbReference>
<dbReference type="AlphaFoldDB" id="A0A927JAL3"/>
<sequence>MEYSQLFLAPTSHAPDASPAPEDDEPTTAEPTSPRAQHTQPHAYRDLFSDRPARSRG</sequence>
<protein>
    <submittedName>
        <fullName evidence="2">Uncharacterized protein</fullName>
    </submittedName>
</protein>
<name>A0A927JAL3_9ACTN</name>
<feature type="compositionally biased region" description="Basic and acidic residues" evidence="1">
    <location>
        <begin position="43"/>
        <end position="57"/>
    </location>
</feature>